<dbReference type="InterPro" id="IPR036300">
    <property type="entry name" value="MIR_dom_sf"/>
</dbReference>
<evidence type="ECO:0000313" key="18">
    <source>
        <dbReference type="Proteomes" id="UP000053989"/>
    </source>
</evidence>
<dbReference type="InterPro" id="IPR016093">
    <property type="entry name" value="MIR_motif"/>
</dbReference>
<comment type="subcellular location">
    <subcellularLocation>
        <location evidence="1 14">Endoplasmic reticulum membrane</location>
        <topology evidence="1 14">Multi-pass membrane protein</topology>
    </subcellularLocation>
</comment>
<dbReference type="PANTHER" id="PTHR10050">
    <property type="entry name" value="DOLICHYL-PHOSPHATE-MANNOSE--PROTEIN MANNOSYLTRANSFERASE"/>
    <property type="match status" value="1"/>
</dbReference>
<dbReference type="EMBL" id="KN822121">
    <property type="protein sequence ID" value="KIM56209.1"/>
    <property type="molecule type" value="Genomic_DNA"/>
</dbReference>
<evidence type="ECO:0000256" key="9">
    <source>
        <dbReference type="ARBA" id="ARBA00022824"/>
    </source>
</evidence>
<accession>A0A0C3DIQ8</accession>
<dbReference type="Proteomes" id="UP000053989">
    <property type="component" value="Unassembled WGS sequence"/>
</dbReference>
<protein>
    <recommendedName>
        <fullName evidence="4 14">Dolichyl-phosphate-mannose--protein mannosyltransferase</fullName>
        <ecNumber evidence="4 14">2.4.1.109</ecNumber>
    </recommendedName>
</protein>
<feature type="transmembrane region" description="Helical" evidence="14">
    <location>
        <begin position="266"/>
        <end position="286"/>
    </location>
</feature>
<dbReference type="Gene3D" id="2.80.10.50">
    <property type="match status" value="1"/>
</dbReference>
<dbReference type="PROSITE" id="PS50919">
    <property type="entry name" value="MIR"/>
    <property type="match status" value="2"/>
</dbReference>
<keyword evidence="8" id="KW-0677">Repeat</keyword>
<evidence type="ECO:0000256" key="14">
    <source>
        <dbReference type="RuleBase" id="RU367007"/>
    </source>
</evidence>
<evidence type="ECO:0000256" key="3">
    <source>
        <dbReference type="ARBA" id="ARBA00007222"/>
    </source>
</evidence>
<feature type="domain" description="MIR" evidence="16">
    <location>
        <begin position="456"/>
        <end position="512"/>
    </location>
</feature>
<comment type="similarity">
    <text evidence="3 14">Belongs to the glycosyltransferase 39 family.</text>
</comment>
<feature type="transmembrane region" description="Helical" evidence="14">
    <location>
        <begin position="298"/>
        <end position="323"/>
    </location>
</feature>
<evidence type="ECO:0000256" key="8">
    <source>
        <dbReference type="ARBA" id="ARBA00022737"/>
    </source>
</evidence>
<comment type="pathway">
    <text evidence="2 14">Protein modification; protein glycosylation.</text>
</comment>
<evidence type="ECO:0000256" key="6">
    <source>
        <dbReference type="ARBA" id="ARBA00022679"/>
    </source>
</evidence>
<evidence type="ECO:0000256" key="4">
    <source>
        <dbReference type="ARBA" id="ARBA00012839"/>
    </source>
</evidence>
<dbReference type="InterPro" id="IPR027005">
    <property type="entry name" value="PMT-like"/>
</dbReference>
<dbReference type="GO" id="GO:0005789">
    <property type="term" value="C:endoplasmic reticulum membrane"/>
    <property type="evidence" value="ECO:0007669"/>
    <property type="project" value="UniProtKB-SubCell"/>
</dbReference>
<dbReference type="EC" id="2.4.1.109" evidence="4 14"/>
<dbReference type="GO" id="GO:0004169">
    <property type="term" value="F:dolichyl-phosphate-mannose-protein mannosyltransferase activity"/>
    <property type="evidence" value="ECO:0007669"/>
    <property type="project" value="UniProtKB-UniRule"/>
</dbReference>
<keyword evidence="10 14" id="KW-1133">Transmembrane helix</keyword>
<dbReference type="STRING" id="1036808.A0A0C3DIQ8"/>
<reference evidence="18" key="2">
    <citation type="submission" date="2015-01" db="EMBL/GenBank/DDBJ databases">
        <title>Evolutionary Origins and Diversification of the Mycorrhizal Mutualists.</title>
        <authorList>
            <consortium name="DOE Joint Genome Institute"/>
            <consortium name="Mycorrhizal Genomics Consortium"/>
            <person name="Kohler A."/>
            <person name="Kuo A."/>
            <person name="Nagy L.G."/>
            <person name="Floudas D."/>
            <person name="Copeland A."/>
            <person name="Barry K.W."/>
            <person name="Cichocki N."/>
            <person name="Veneault-Fourrey C."/>
            <person name="LaButti K."/>
            <person name="Lindquist E.A."/>
            <person name="Lipzen A."/>
            <person name="Lundell T."/>
            <person name="Morin E."/>
            <person name="Murat C."/>
            <person name="Riley R."/>
            <person name="Ohm R."/>
            <person name="Sun H."/>
            <person name="Tunlid A."/>
            <person name="Henrissat B."/>
            <person name="Grigoriev I.V."/>
            <person name="Hibbett D.S."/>
            <person name="Martin F."/>
        </authorList>
    </citation>
    <scope>NUCLEOTIDE SEQUENCE [LARGE SCALE GENOMIC DNA]</scope>
    <source>
        <strain evidence="18">Foug A</strain>
    </source>
</reference>
<feature type="transmembrane region" description="Helical" evidence="14">
    <location>
        <begin position="215"/>
        <end position="235"/>
    </location>
</feature>
<evidence type="ECO:0000313" key="17">
    <source>
        <dbReference type="EMBL" id="KIM56209.1"/>
    </source>
</evidence>
<reference evidence="17 18" key="1">
    <citation type="submission" date="2014-04" db="EMBL/GenBank/DDBJ databases">
        <authorList>
            <consortium name="DOE Joint Genome Institute"/>
            <person name="Kuo A."/>
            <person name="Kohler A."/>
            <person name="Nagy L.G."/>
            <person name="Floudas D."/>
            <person name="Copeland A."/>
            <person name="Barry K.W."/>
            <person name="Cichocki N."/>
            <person name="Veneault-Fourrey C."/>
            <person name="LaButti K."/>
            <person name="Lindquist E.A."/>
            <person name="Lipzen A."/>
            <person name="Lundell T."/>
            <person name="Morin E."/>
            <person name="Murat C."/>
            <person name="Sun H."/>
            <person name="Tunlid A."/>
            <person name="Henrissat B."/>
            <person name="Grigoriev I.V."/>
            <person name="Hibbett D.S."/>
            <person name="Martin F."/>
            <person name="Nordberg H.P."/>
            <person name="Cantor M.N."/>
            <person name="Hua S.X."/>
        </authorList>
    </citation>
    <scope>NUCLEOTIDE SEQUENCE [LARGE SCALE GENOMIC DNA]</scope>
    <source>
        <strain evidence="17 18">Foug A</strain>
    </source>
</reference>
<feature type="transmembrane region" description="Helical" evidence="14">
    <location>
        <begin position="695"/>
        <end position="716"/>
    </location>
</feature>
<evidence type="ECO:0000256" key="12">
    <source>
        <dbReference type="ARBA" id="ARBA00045085"/>
    </source>
</evidence>
<keyword evidence="5 14" id="KW-0328">Glycosyltransferase</keyword>
<feature type="compositionally biased region" description="Acidic residues" evidence="15">
    <location>
        <begin position="80"/>
        <end position="89"/>
    </location>
</feature>
<dbReference type="SUPFAM" id="SSF82109">
    <property type="entry name" value="MIR domain"/>
    <property type="match status" value="1"/>
</dbReference>
<sequence length="799" mass="91557">MRPGQVQIDFGPPPDHTPRTSSDFEEISYPTQFTPSQPHVSHSRLQESLPLHYMSEDTSARRRVAKGPGSSGGFMSGNDYDGDTQNDDEGKDVYSKLRPGIGGRVTSGRIHRPYPPPPTSISEFIHQNIEHLPPAIYTLFSCWTRFHTIGLTDIVVWDEAHFGKFGSHYLKREFYFDVHPSLGKMLVALAGLLSGYNGTFEFKSGEKYPDSVPYVAMRVMVAMFGVALVPLGWYTAVELGMSPWACHLVALMVLCDVGWLCISRFILLDSMLLFLTFTTVFFLTKFHNQQYQSFSFDWWLWLALTGISIGCVGLFVTALAGISTVEDLWDEFGDLRMSTVMICLIILPILVYMASFKFHFMILNHSGPGDAQMSSLFQAHLVGNDFWNDPLEVAFGSKITLKNMGWGDGLLHSDIQTFPTGSGQQQVMCYHYKDDNNHWLVLPPWDEPKYNRNEKPRYLKNGDVLRHQHPTTTRNLHSHVIPAPITKLNYEVSCYGNSTVRDIHDHWAVEVVDNVWQGKEENVLGCYLSAANTVLPQWGFKQIKVSCVKDNDSTNSHTYWNVESQWNDQFPPADVKYYKSPFLRDFWHLNVAMMTSDSALVPDPHKRDVLASNPFDRPWLRLGLHMCGWGDRQQKYYLLGTPIIWWGTSTLSLFAFAALLGLYLLRQQRLYADMELLRDFGVHCLLTKLDGWAHFLYVGKIALYGCFLHYAPFFIMGRVTYLHHYLPALYFPVLFAHALDHCIFSAKWKEKTKRVRFGIVALLIVANFWWFRGLAWGVEGPVNDHWGLQWRKSWNIYNA</sequence>
<evidence type="ECO:0000256" key="11">
    <source>
        <dbReference type="ARBA" id="ARBA00023136"/>
    </source>
</evidence>
<feature type="transmembrane region" description="Helical" evidence="14">
    <location>
        <begin position="755"/>
        <end position="771"/>
    </location>
</feature>
<dbReference type="InterPro" id="IPR003342">
    <property type="entry name" value="ArnT-like_N"/>
</dbReference>
<dbReference type="Pfam" id="PF16192">
    <property type="entry name" value="PMT_4TMC"/>
    <property type="match status" value="1"/>
</dbReference>
<feature type="transmembrane region" description="Helical" evidence="14">
    <location>
        <begin position="643"/>
        <end position="665"/>
    </location>
</feature>
<feature type="transmembrane region" description="Helical" evidence="14">
    <location>
        <begin position="241"/>
        <end position="259"/>
    </location>
</feature>
<evidence type="ECO:0000256" key="2">
    <source>
        <dbReference type="ARBA" id="ARBA00004922"/>
    </source>
</evidence>
<evidence type="ECO:0000256" key="10">
    <source>
        <dbReference type="ARBA" id="ARBA00022989"/>
    </source>
</evidence>
<comment type="function">
    <text evidence="14">Transfers mannose from Dol-P-mannose to Ser or Thr residues on proteins.</text>
</comment>
<dbReference type="FunCoup" id="A0A0C3DIQ8">
    <property type="interactions" value="287"/>
</dbReference>
<dbReference type="AlphaFoldDB" id="A0A0C3DIQ8"/>
<dbReference type="InterPro" id="IPR032421">
    <property type="entry name" value="PMT_4TMC"/>
</dbReference>
<comment type="catalytic activity">
    <reaction evidence="12 14">
        <text>a di-trans,poly-cis-dolichyl beta-D-mannosyl phosphate + L-threonyl-[protein] = 3-O-(alpha-D-mannosyl)-L-threonyl-[protein] + a di-trans,poly-cis-dolichyl phosphate + H(+)</text>
        <dbReference type="Rhea" id="RHEA:53396"/>
        <dbReference type="Rhea" id="RHEA-COMP:11060"/>
        <dbReference type="Rhea" id="RHEA-COMP:13547"/>
        <dbReference type="Rhea" id="RHEA-COMP:19498"/>
        <dbReference type="Rhea" id="RHEA-COMP:19501"/>
        <dbReference type="ChEBI" id="CHEBI:15378"/>
        <dbReference type="ChEBI" id="CHEBI:30013"/>
        <dbReference type="ChEBI" id="CHEBI:57683"/>
        <dbReference type="ChEBI" id="CHEBI:58211"/>
        <dbReference type="ChEBI" id="CHEBI:137323"/>
        <dbReference type="EC" id="2.4.1.109"/>
    </reaction>
</comment>
<dbReference type="PANTHER" id="PTHR10050:SF46">
    <property type="entry name" value="PROTEIN O-MANNOSYL-TRANSFERASE 2"/>
    <property type="match status" value="1"/>
</dbReference>
<dbReference type="SMART" id="SM00472">
    <property type="entry name" value="MIR"/>
    <property type="match status" value="3"/>
</dbReference>
<feature type="region of interest" description="Disordered" evidence="15">
    <location>
        <begin position="1"/>
        <end position="89"/>
    </location>
</feature>
<proteinExistence type="inferred from homology"/>
<keyword evidence="7 14" id="KW-0812">Transmembrane</keyword>
<evidence type="ECO:0000256" key="13">
    <source>
        <dbReference type="ARBA" id="ARBA00045102"/>
    </source>
</evidence>
<gene>
    <name evidence="17" type="ORF">SCLCIDRAFT_1220546</name>
</gene>
<feature type="transmembrane region" description="Helical" evidence="14">
    <location>
        <begin position="335"/>
        <end position="354"/>
    </location>
</feature>
<name>A0A0C3DIQ8_9AGAM</name>
<dbReference type="Pfam" id="PF02815">
    <property type="entry name" value="MIR"/>
    <property type="match status" value="1"/>
</dbReference>
<keyword evidence="9 14" id="KW-0256">Endoplasmic reticulum</keyword>
<dbReference type="Pfam" id="PF02366">
    <property type="entry name" value="PMT"/>
    <property type="match status" value="1"/>
</dbReference>
<keyword evidence="11 14" id="KW-0472">Membrane</keyword>
<evidence type="ECO:0000256" key="5">
    <source>
        <dbReference type="ARBA" id="ARBA00022676"/>
    </source>
</evidence>
<dbReference type="HOGENOM" id="CLU_008438_5_0_1"/>
<evidence type="ECO:0000256" key="7">
    <source>
        <dbReference type="ARBA" id="ARBA00022692"/>
    </source>
</evidence>
<evidence type="ECO:0000256" key="15">
    <source>
        <dbReference type="SAM" id="MobiDB-lite"/>
    </source>
</evidence>
<dbReference type="OrthoDB" id="292747at2759"/>
<comment type="catalytic activity">
    <reaction evidence="13 14">
        <text>a di-trans,poly-cis-dolichyl beta-D-mannosyl phosphate + L-seryl-[protein] = 3-O-(alpha-D-mannosyl)-L-seryl-[protein] + a di-trans,poly-cis-dolichyl phosphate + H(+)</text>
        <dbReference type="Rhea" id="RHEA:17377"/>
        <dbReference type="Rhea" id="RHEA-COMP:9863"/>
        <dbReference type="Rhea" id="RHEA-COMP:13546"/>
        <dbReference type="Rhea" id="RHEA-COMP:19498"/>
        <dbReference type="Rhea" id="RHEA-COMP:19501"/>
        <dbReference type="ChEBI" id="CHEBI:15378"/>
        <dbReference type="ChEBI" id="CHEBI:29999"/>
        <dbReference type="ChEBI" id="CHEBI:57683"/>
        <dbReference type="ChEBI" id="CHEBI:58211"/>
        <dbReference type="ChEBI" id="CHEBI:137321"/>
        <dbReference type="EC" id="2.4.1.109"/>
    </reaction>
</comment>
<organism evidence="17 18">
    <name type="scientific">Scleroderma citrinum Foug A</name>
    <dbReference type="NCBI Taxonomy" id="1036808"/>
    <lineage>
        <taxon>Eukaryota</taxon>
        <taxon>Fungi</taxon>
        <taxon>Dikarya</taxon>
        <taxon>Basidiomycota</taxon>
        <taxon>Agaricomycotina</taxon>
        <taxon>Agaricomycetes</taxon>
        <taxon>Agaricomycetidae</taxon>
        <taxon>Boletales</taxon>
        <taxon>Sclerodermatineae</taxon>
        <taxon>Sclerodermataceae</taxon>
        <taxon>Scleroderma</taxon>
    </lineage>
</organism>
<evidence type="ECO:0000259" key="16">
    <source>
        <dbReference type="PROSITE" id="PS50919"/>
    </source>
</evidence>
<keyword evidence="18" id="KW-1185">Reference proteome</keyword>
<dbReference type="UniPathway" id="UPA00378"/>
<feature type="domain" description="MIR" evidence="16">
    <location>
        <begin position="390"/>
        <end position="444"/>
    </location>
</feature>
<keyword evidence="6 14" id="KW-0808">Transferase</keyword>
<dbReference type="InParanoid" id="A0A0C3DIQ8"/>
<feature type="compositionally biased region" description="Polar residues" evidence="15">
    <location>
        <begin position="29"/>
        <end position="40"/>
    </location>
</feature>
<evidence type="ECO:0000256" key="1">
    <source>
        <dbReference type="ARBA" id="ARBA00004477"/>
    </source>
</evidence>